<organism evidence="2 3">
    <name type="scientific">Mycena belliarum</name>
    <dbReference type="NCBI Taxonomy" id="1033014"/>
    <lineage>
        <taxon>Eukaryota</taxon>
        <taxon>Fungi</taxon>
        <taxon>Dikarya</taxon>
        <taxon>Basidiomycota</taxon>
        <taxon>Agaricomycotina</taxon>
        <taxon>Agaricomycetes</taxon>
        <taxon>Agaricomycetidae</taxon>
        <taxon>Agaricales</taxon>
        <taxon>Marasmiineae</taxon>
        <taxon>Mycenaceae</taxon>
        <taxon>Mycena</taxon>
    </lineage>
</organism>
<dbReference type="Pfam" id="PF16335">
    <property type="entry name" value="GtaA_6_Hairpin"/>
    <property type="match status" value="1"/>
</dbReference>
<comment type="caution">
    <text evidence="2">The sequence shown here is derived from an EMBL/GenBank/DDBJ whole genome shotgun (WGS) entry which is preliminary data.</text>
</comment>
<evidence type="ECO:0000259" key="1">
    <source>
        <dbReference type="Pfam" id="PF16335"/>
    </source>
</evidence>
<dbReference type="GO" id="GO:0020037">
    <property type="term" value="F:heme binding"/>
    <property type="evidence" value="ECO:0007669"/>
    <property type="project" value="InterPro"/>
</dbReference>
<proteinExistence type="predicted"/>
<dbReference type="InterPro" id="IPR036396">
    <property type="entry name" value="Cyt_P450_sf"/>
</dbReference>
<dbReference type="Gene3D" id="1.10.630.10">
    <property type="entry name" value="Cytochrome P450"/>
    <property type="match status" value="1"/>
</dbReference>
<evidence type="ECO:0000313" key="3">
    <source>
        <dbReference type="Proteomes" id="UP001222325"/>
    </source>
</evidence>
<feature type="domain" description="Glutaminase A central" evidence="1">
    <location>
        <begin position="11"/>
        <end position="52"/>
    </location>
</feature>
<dbReference type="GO" id="GO:0004497">
    <property type="term" value="F:monooxygenase activity"/>
    <property type="evidence" value="ECO:0007669"/>
    <property type="project" value="InterPro"/>
</dbReference>
<dbReference type="InterPro" id="IPR032514">
    <property type="entry name" value="GtaA_central"/>
</dbReference>
<dbReference type="EMBL" id="JARJCN010000071">
    <property type="protein sequence ID" value="KAJ7077681.1"/>
    <property type="molecule type" value="Genomic_DNA"/>
</dbReference>
<evidence type="ECO:0000313" key="2">
    <source>
        <dbReference type="EMBL" id="KAJ7077681.1"/>
    </source>
</evidence>
<name>A0AAD6TUD8_9AGAR</name>
<sequence>MSSLLLIRALEISSDGHLNSVDVSFPATPLFLYLFPALGNTLIDPLVRHQALFSIPHSHCDPQGIAARTRAPTDSARDVEAGREMRAAAPAYDAGDVAAGNSQQASRAILAVGMLLVVPPQLTSACPLLPPTSRHMHAASLPPPPRVLVTEGDTQTASIISPFPPRDTKQSTSQNPAFDAVQPVDCLHDIWAAHSNAGGTAHVDVLAWLNKATLDIIGLAGFNYPFNSLSGVDDATELRGVFKTTFQVVLHMNPLRILQECIPAIWGAAQAGRAPT</sequence>
<dbReference type="SUPFAM" id="SSF48264">
    <property type="entry name" value="Cytochrome P450"/>
    <property type="match status" value="1"/>
</dbReference>
<reference evidence="2" key="1">
    <citation type="submission" date="2023-03" db="EMBL/GenBank/DDBJ databases">
        <title>Massive genome expansion in bonnet fungi (Mycena s.s.) driven by repeated elements and novel gene families across ecological guilds.</title>
        <authorList>
            <consortium name="Lawrence Berkeley National Laboratory"/>
            <person name="Harder C.B."/>
            <person name="Miyauchi S."/>
            <person name="Viragh M."/>
            <person name="Kuo A."/>
            <person name="Thoen E."/>
            <person name="Andreopoulos B."/>
            <person name="Lu D."/>
            <person name="Skrede I."/>
            <person name="Drula E."/>
            <person name="Henrissat B."/>
            <person name="Morin E."/>
            <person name="Kohler A."/>
            <person name="Barry K."/>
            <person name="LaButti K."/>
            <person name="Morin E."/>
            <person name="Salamov A."/>
            <person name="Lipzen A."/>
            <person name="Mereny Z."/>
            <person name="Hegedus B."/>
            <person name="Baldrian P."/>
            <person name="Stursova M."/>
            <person name="Weitz H."/>
            <person name="Taylor A."/>
            <person name="Grigoriev I.V."/>
            <person name="Nagy L.G."/>
            <person name="Martin F."/>
            <person name="Kauserud H."/>
        </authorList>
    </citation>
    <scope>NUCLEOTIDE SEQUENCE</scope>
    <source>
        <strain evidence="2">CBHHK173m</strain>
    </source>
</reference>
<protein>
    <recommendedName>
        <fullName evidence="1">Glutaminase A central domain-containing protein</fullName>
    </recommendedName>
</protein>
<accession>A0AAD6TUD8</accession>
<gene>
    <name evidence="2" type="ORF">B0H15DRAFT_1003449</name>
</gene>
<dbReference type="GO" id="GO:0005506">
    <property type="term" value="F:iron ion binding"/>
    <property type="evidence" value="ECO:0007669"/>
    <property type="project" value="InterPro"/>
</dbReference>
<dbReference type="Proteomes" id="UP001222325">
    <property type="component" value="Unassembled WGS sequence"/>
</dbReference>
<dbReference type="GO" id="GO:0016705">
    <property type="term" value="F:oxidoreductase activity, acting on paired donors, with incorporation or reduction of molecular oxygen"/>
    <property type="evidence" value="ECO:0007669"/>
    <property type="project" value="InterPro"/>
</dbReference>
<keyword evidence="3" id="KW-1185">Reference proteome</keyword>
<dbReference type="AlphaFoldDB" id="A0AAD6TUD8"/>